<evidence type="ECO:0000313" key="1">
    <source>
        <dbReference type="EMBL" id="JAH82871.1"/>
    </source>
</evidence>
<dbReference type="AlphaFoldDB" id="A0A0E9VXV4"/>
<sequence length="44" mass="5065">MRENRSQNIQHQDMGSGPAKLQNSLILNGILNGNIHFLRREYSI</sequence>
<accession>A0A0E9VXV4</accession>
<dbReference type="EMBL" id="GBXM01025706">
    <property type="protein sequence ID" value="JAH82871.1"/>
    <property type="molecule type" value="Transcribed_RNA"/>
</dbReference>
<name>A0A0E9VXV4_ANGAN</name>
<proteinExistence type="predicted"/>
<protein>
    <submittedName>
        <fullName evidence="1">Uncharacterized protein</fullName>
    </submittedName>
</protein>
<reference evidence="1" key="2">
    <citation type="journal article" date="2015" name="Fish Shellfish Immunol.">
        <title>Early steps in the European eel (Anguilla anguilla)-Vibrio vulnificus interaction in the gills: Role of the RtxA13 toxin.</title>
        <authorList>
            <person name="Callol A."/>
            <person name="Pajuelo D."/>
            <person name="Ebbesson L."/>
            <person name="Teles M."/>
            <person name="MacKenzie S."/>
            <person name="Amaro C."/>
        </authorList>
    </citation>
    <scope>NUCLEOTIDE SEQUENCE</scope>
</reference>
<organism evidence="1">
    <name type="scientific">Anguilla anguilla</name>
    <name type="common">European freshwater eel</name>
    <name type="synonym">Muraena anguilla</name>
    <dbReference type="NCBI Taxonomy" id="7936"/>
    <lineage>
        <taxon>Eukaryota</taxon>
        <taxon>Metazoa</taxon>
        <taxon>Chordata</taxon>
        <taxon>Craniata</taxon>
        <taxon>Vertebrata</taxon>
        <taxon>Euteleostomi</taxon>
        <taxon>Actinopterygii</taxon>
        <taxon>Neopterygii</taxon>
        <taxon>Teleostei</taxon>
        <taxon>Anguilliformes</taxon>
        <taxon>Anguillidae</taxon>
        <taxon>Anguilla</taxon>
    </lineage>
</organism>
<reference evidence="1" key="1">
    <citation type="submission" date="2014-11" db="EMBL/GenBank/DDBJ databases">
        <authorList>
            <person name="Amaro Gonzalez C."/>
        </authorList>
    </citation>
    <scope>NUCLEOTIDE SEQUENCE</scope>
</reference>